<dbReference type="PANTHER" id="PTHR31900:SF30">
    <property type="entry name" value="SUPERFAMILY PROTEIN, PUTATIVE-RELATED"/>
    <property type="match status" value="1"/>
</dbReference>
<name>A0A2G5CWX5_AQUCA</name>
<dbReference type="AlphaFoldDB" id="A0A2G5CWX5"/>
<evidence type="ECO:0000313" key="1">
    <source>
        <dbReference type="EMBL" id="PIA35775.1"/>
    </source>
</evidence>
<dbReference type="Proteomes" id="UP000230069">
    <property type="component" value="Unassembled WGS sequence"/>
</dbReference>
<gene>
    <name evidence="1" type="ORF">AQUCO_03500264v1</name>
</gene>
<sequence length="139" mass="15941">MFDRLPHTFHNLKCLKLVLRNDTYINLVANLLKRSPHLETLILEVVKDVTIKNWGDELSFESKFHHLKSIEIKDISDCLNLKNCGNLFKLLEFLLKNAVVLENVILTDNEELSSGDLEELNKKLQAIPRASSSVTILFP</sequence>
<reference evidence="1 2" key="1">
    <citation type="submission" date="2017-09" db="EMBL/GenBank/DDBJ databases">
        <title>WGS assembly of Aquilegia coerulea Goldsmith.</title>
        <authorList>
            <person name="Hodges S."/>
            <person name="Kramer E."/>
            <person name="Nordborg M."/>
            <person name="Tomkins J."/>
            <person name="Borevitz J."/>
            <person name="Derieg N."/>
            <person name="Yan J."/>
            <person name="Mihaltcheva S."/>
            <person name="Hayes R.D."/>
            <person name="Rokhsar D."/>
        </authorList>
    </citation>
    <scope>NUCLEOTIDE SEQUENCE [LARGE SCALE GENOMIC DNA]</scope>
    <source>
        <strain evidence="2">cv. Goldsmith</strain>
    </source>
</reference>
<dbReference type="InterPro" id="IPR050232">
    <property type="entry name" value="FBL13/AtMIF1-like"/>
</dbReference>
<dbReference type="OrthoDB" id="10590453at2759"/>
<protein>
    <recommendedName>
        <fullName evidence="3">FBD domain-containing protein</fullName>
    </recommendedName>
</protein>
<dbReference type="PANTHER" id="PTHR31900">
    <property type="entry name" value="F-BOX/RNI SUPERFAMILY PROTEIN-RELATED"/>
    <property type="match status" value="1"/>
</dbReference>
<proteinExistence type="predicted"/>
<evidence type="ECO:0008006" key="3">
    <source>
        <dbReference type="Google" id="ProtNLM"/>
    </source>
</evidence>
<dbReference type="InParanoid" id="A0A2G5CWX5"/>
<organism evidence="1 2">
    <name type="scientific">Aquilegia coerulea</name>
    <name type="common">Rocky mountain columbine</name>
    <dbReference type="NCBI Taxonomy" id="218851"/>
    <lineage>
        <taxon>Eukaryota</taxon>
        <taxon>Viridiplantae</taxon>
        <taxon>Streptophyta</taxon>
        <taxon>Embryophyta</taxon>
        <taxon>Tracheophyta</taxon>
        <taxon>Spermatophyta</taxon>
        <taxon>Magnoliopsida</taxon>
        <taxon>Ranunculales</taxon>
        <taxon>Ranunculaceae</taxon>
        <taxon>Thalictroideae</taxon>
        <taxon>Aquilegia</taxon>
    </lineage>
</organism>
<evidence type="ECO:0000313" key="2">
    <source>
        <dbReference type="Proteomes" id="UP000230069"/>
    </source>
</evidence>
<dbReference type="EMBL" id="KZ305052">
    <property type="protein sequence ID" value="PIA35775.1"/>
    <property type="molecule type" value="Genomic_DNA"/>
</dbReference>
<accession>A0A2G5CWX5</accession>
<keyword evidence="2" id="KW-1185">Reference proteome</keyword>